<gene>
    <name evidence="1" type="ORF">RHGRI_010697</name>
</gene>
<comment type="caution">
    <text evidence="1">The sequence shown here is derived from an EMBL/GenBank/DDBJ whole genome shotgun (WGS) entry which is preliminary data.</text>
</comment>
<name>A0AAV6KJE2_9ERIC</name>
<evidence type="ECO:0000313" key="2">
    <source>
        <dbReference type="Proteomes" id="UP000823749"/>
    </source>
</evidence>
<proteinExistence type="predicted"/>
<reference evidence="1" key="1">
    <citation type="submission" date="2020-08" db="EMBL/GenBank/DDBJ databases">
        <title>Plant Genome Project.</title>
        <authorList>
            <person name="Zhang R.-G."/>
        </authorList>
    </citation>
    <scope>NUCLEOTIDE SEQUENCE</scope>
    <source>
        <strain evidence="1">WSP0</strain>
        <tissue evidence="1">Leaf</tissue>
    </source>
</reference>
<accession>A0AAV6KJE2</accession>
<dbReference type="Proteomes" id="UP000823749">
    <property type="component" value="Chromosome 4"/>
</dbReference>
<dbReference type="AlphaFoldDB" id="A0AAV6KJE2"/>
<organism evidence="1 2">
    <name type="scientific">Rhododendron griersonianum</name>
    <dbReference type="NCBI Taxonomy" id="479676"/>
    <lineage>
        <taxon>Eukaryota</taxon>
        <taxon>Viridiplantae</taxon>
        <taxon>Streptophyta</taxon>
        <taxon>Embryophyta</taxon>
        <taxon>Tracheophyta</taxon>
        <taxon>Spermatophyta</taxon>
        <taxon>Magnoliopsida</taxon>
        <taxon>eudicotyledons</taxon>
        <taxon>Gunneridae</taxon>
        <taxon>Pentapetalae</taxon>
        <taxon>asterids</taxon>
        <taxon>Ericales</taxon>
        <taxon>Ericaceae</taxon>
        <taxon>Ericoideae</taxon>
        <taxon>Rhodoreae</taxon>
        <taxon>Rhododendron</taxon>
    </lineage>
</organism>
<sequence>MAEASREGSAAGFIELIMNFTAGLDAGLYGLASISVVLNALDTASGKPSNS</sequence>
<evidence type="ECO:0000313" key="1">
    <source>
        <dbReference type="EMBL" id="KAG5552682.1"/>
    </source>
</evidence>
<keyword evidence="2" id="KW-1185">Reference proteome</keyword>
<dbReference type="EMBL" id="JACTNZ010000004">
    <property type="protein sequence ID" value="KAG5552682.1"/>
    <property type="molecule type" value="Genomic_DNA"/>
</dbReference>
<protein>
    <submittedName>
        <fullName evidence="1">Uncharacterized protein</fullName>
    </submittedName>
</protein>